<reference evidence="7" key="1">
    <citation type="submission" date="2021-02" db="EMBL/GenBank/DDBJ databases">
        <authorList>
            <person name="Nowell W R."/>
        </authorList>
    </citation>
    <scope>NUCLEOTIDE SEQUENCE</scope>
</reference>
<dbReference type="EMBL" id="CAJNOR010009848">
    <property type="protein sequence ID" value="CAF1648754.1"/>
    <property type="molecule type" value="Genomic_DNA"/>
</dbReference>
<keyword evidence="5" id="KW-0012">Acyltransferase</keyword>
<keyword evidence="2 5" id="KW-0812">Transmembrane</keyword>
<evidence type="ECO:0000313" key="8">
    <source>
        <dbReference type="Proteomes" id="UP000663828"/>
    </source>
</evidence>
<feature type="domain" description="Palmitoyltransferase DHHC" evidence="6">
    <location>
        <begin position="21"/>
        <end position="99"/>
    </location>
</feature>
<comment type="similarity">
    <text evidence="5">Belongs to the DHHC palmitoyltransferase family.</text>
</comment>
<evidence type="ECO:0000256" key="4">
    <source>
        <dbReference type="ARBA" id="ARBA00023136"/>
    </source>
</evidence>
<comment type="catalytic activity">
    <reaction evidence="5">
        <text>L-cysteinyl-[protein] + hexadecanoyl-CoA = S-hexadecanoyl-L-cysteinyl-[protein] + CoA</text>
        <dbReference type="Rhea" id="RHEA:36683"/>
        <dbReference type="Rhea" id="RHEA-COMP:10131"/>
        <dbReference type="Rhea" id="RHEA-COMP:11032"/>
        <dbReference type="ChEBI" id="CHEBI:29950"/>
        <dbReference type="ChEBI" id="CHEBI:57287"/>
        <dbReference type="ChEBI" id="CHEBI:57379"/>
        <dbReference type="ChEBI" id="CHEBI:74151"/>
        <dbReference type="EC" id="2.3.1.225"/>
    </reaction>
</comment>
<comment type="subcellular location">
    <subcellularLocation>
        <location evidence="1">Membrane</location>
        <topology evidence="1">Multi-pass membrane protein</topology>
    </subcellularLocation>
</comment>
<comment type="domain">
    <text evidence="5">The DHHC domain is required for palmitoyltransferase activity.</text>
</comment>
<evidence type="ECO:0000313" key="7">
    <source>
        <dbReference type="EMBL" id="CAF1648754.1"/>
    </source>
</evidence>
<evidence type="ECO:0000256" key="3">
    <source>
        <dbReference type="ARBA" id="ARBA00022989"/>
    </source>
</evidence>
<accession>A0A816EKK2</accession>
<keyword evidence="4 5" id="KW-0472">Membrane</keyword>
<dbReference type="InterPro" id="IPR001594">
    <property type="entry name" value="Palmitoyltrfase_DHHC"/>
</dbReference>
<evidence type="ECO:0000256" key="5">
    <source>
        <dbReference type="RuleBase" id="RU079119"/>
    </source>
</evidence>
<feature type="transmembrane region" description="Helical" evidence="5">
    <location>
        <begin position="50"/>
        <end position="69"/>
    </location>
</feature>
<proteinExistence type="inferred from homology"/>
<feature type="non-terminal residue" evidence="7">
    <location>
        <position position="1"/>
    </location>
</feature>
<dbReference type="GO" id="GO:0019706">
    <property type="term" value="F:protein-cysteine S-palmitoyltransferase activity"/>
    <property type="evidence" value="ECO:0007669"/>
    <property type="project" value="UniProtKB-EC"/>
</dbReference>
<keyword evidence="8" id="KW-1185">Reference proteome</keyword>
<comment type="caution">
    <text evidence="7">The sequence shown here is derived from an EMBL/GenBank/DDBJ whole genome shotgun (WGS) entry which is preliminary data.</text>
</comment>
<protein>
    <recommendedName>
        <fullName evidence="5">Palmitoyltransferase</fullName>
        <ecNumber evidence="5">2.3.1.225</ecNumber>
    </recommendedName>
</protein>
<dbReference type="Pfam" id="PF01529">
    <property type="entry name" value="DHHC"/>
    <property type="match status" value="1"/>
</dbReference>
<evidence type="ECO:0000256" key="2">
    <source>
        <dbReference type="ARBA" id="ARBA00022692"/>
    </source>
</evidence>
<dbReference type="GO" id="GO:0016020">
    <property type="term" value="C:membrane"/>
    <property type="evidence" value="ECO:0007669"/>
    <property type="project" value="UniProtKB-SubCell"/>
</dbReference>
<keyword evidence="3 5" id="KW-1133">Transmembrane helix</keyword>
<evidence type="ECO:0000259" key="6">
    <source>
        <dbReference type="Pfam" id="PF01529"/>
    </source>
</evidence>
<sequence>QLAIYLVAAVRPMSDNSTSKCPICLLHFSDRFHHCFLVNRCIATCNVHCFLSFTFYATIATFICFFVFFRHFFYITPISSYCLLPMGEFFCSSLSWKQSGIVALTRSTLIGTGCAATMGLYVAKEFYYDKTDRSRMIGWEIVKILLPALSVIRFY</sequence>
<gene>
    <name evidence="7" type="ORF">XAT740_LOCUS54579</name>
</gene>
<dbReference type="AlphaFoldDB" id="A0A816EKK2"/>
<name>A0A816EKK2_ADIRI</name>
<keyword evidence="5" id="KW-0808">Transferase</keyword>
<organism evidence="7 8">
    <name type="scientific">Adineta ricciae</name>
    <name type="common">Rotifer</name>
    <dbReference type="NCBI Taxonomy" id="249248"/>
    <lineage>
        <taxon>Eukaryota</taxon>
        <taxon>Metazoa</taxon>
        <taxon>Spiralia</taxon>
        <taxon>Gnathifera</taxon>
        <taxon>Rotifera</taxon>
        <taxon>Eurotatoria</taxon>
        <taxon>Bdelloidea</taxon>
        <taxon>Adinetida</taxon>
        <taxon>Adinetidae</taxon>
        <taxon>Adineta</taxon>
    </lineage>
</organism>
<comment type="caution">
    <text evidence="5">Lacks conserved residue(s) required for the propagation of feature annotation.</text>
</comment>
<dbReference type="PROSITE" id="PS50216">
    <property type="entry name" value="DHHC"/>
    <property type="match status" value="1"/>
</dbReference>
<dbReference type="Proteomes" id="UP000663828">
    <property type="component" value="Unassembled WGS sequence"/>
</dbReference>
<dbReference type="EC" id="2.3.1.225" evidence="5"/>
<evidence type="ECO:0000256" key="1">
    <source>
        <dbReference type="ARBA" id="ARBA00004141"/>
    </source>
</evidence>